<dbReference type="EMBL" id="CAJVQC010050422">
    <property type="protein sequence ID" value="CAG8789028.1"/>
    <property type="molecule type" value="Genomic_DNA"/>
</dbReference>
<evidence type="ECO:0000313" key="2">
    <source>
        <dbReference type="Proteomes" id="UP000789920"/>
    </source>
</evidence>
<reference evidence="1" key="1">
    <citation type="submission" date="2021-06" db="EMBL/GenBank/DDBJ databases">
        <authorList>
            <person name="Kallberg Y."/>
            <person name="Tangrot J."/>
            <person name="Rosling A."/>
        </authorList>
    </citation>
    <scope>NUCLEOTIDE SEQUENCE</scope>
    <source>
        <strain evidence="1">MA461A</strain>
    </source>
</reference>
<dbReference type="Proteomes" id="UP000789920">
    <property type="component" value="Unassembled WGS sequence"/>
</dbReference>
<name>A0ACA9REE1_9GLOM</name>
<feature type="non-terminal residue" evidence="1">
    <location>
        <position position="58"/>
    </location>
</feature>
<organism evidence="1 2">
    <name type="scientific">Racocetra persica</name>
    <dbReference type="NCBI Taxonomy" id="160502"/>
    <lineage>
        <taxon>Eukaryota</taxon>
        <taxon>Fungi</taxon>
        <taxon>Fungi incertae sedis</taxon>
        <taxon>Mucoromycota</taxon>
        <taxon>Glomeromycotina</taxon>
        <taxon>Glomeromycetes</taxon>
        <taxon>Diversisporales</taxon>
        <taxon>Gigasporaceae</taxon>
        <taxon>Racocetra</taxon>
    </lineage>
</organism>
<keyword evidence="2" id="KW-1185">Reference proteome</keyword>
<protein>
    <submittedName>
        <fullName evidence="1">7127_t:CDS:1</fullName>
    </submittedName>
</protein>
<proteinExistence type="predicted"/>
<comment type="caution">
    <text evidence="1">The sequence shown here is derived from an EMBL/GenBank/DDBJ whole genome shotgun (WGS) entry which is preliminary data.</text>
</comment>
<accession>A0ACA9REE1</accession>
<evidence type="ECO:0000313" key="1">
    <source>
        <dbReference type="EMBL" id="CAG8789028.1"/>
    </source>
</evidence>
<feature type="non-terminal residue" evidence="1">
    <location>
        <position position="1"/>
    </location>
</feature>
<sequence length="58" mass="6353">EFIKEIDSNKSSDSEENIQDDNIVPKGLNPSTKVLNLQQKISAGVKSVEILGTIKRIA</sequence>
<gene>
    <name evidence="1" type="ORF">RPERSI_LOCUS18816</name>
</gene>